<reference evidence="3 4" key="1">
    <citation type="submission" date="2018-10" db="EMBL/GenBank/DDBJ databases">
        <authorList>
            <person name="Chen X."/>
        </authorList>
    </citation>
    <scope>NUCLEOTIDE SEQUENCE [LARGE SCALE GENOMIC DNA]</scope>
    <source>
        <strain evidence="3 4">YIM 102668</strain>
    </source>
</reference>
<dbReference type="GO" id="GO:0006302">
    <property type="term" value="P:double-strand break repair"/>
    <property type="evidence" value="ECO:0007669"/>
    <property type="project" value="InterPro"/>
</dbReference>
<feature type="coiled-coil region" evidence="1">
    <location>
        <begin position="390"/>
        <end position="500"/>
    </location>
</feature>
<dbReference type="GO" id="GO:0016887">
    <property type="term" value="F:ATP hydrolysis activity"/>
    <property type="evidence" value="ECO:0007669"/>
    <property type="project" value="InterPro"/>
</dbReference>
<proteinExistence type="predicted"/>
<gene>
    <name evidence="3" type="ORF">EAH69_10900</name>
</gene>
<keyword evidence="1" id="KW-0175">Coiled coil</keyword>
<dbReference type="SUPFAM" id="SSF58100">
    <property type="entry name" value="Bacterial hemolysins"/>
    <property type="match status" value="1"/>
</dbReference>
<keyword evidence="4" id="KW-1185">Reference proteome</keyword>
<dbReference type="SUPFAM" id="SSF52540">
    <property type="entry name" value="P-loop containing nucleoside triphosphate hydrolases"/>
    <property type="match status" value="1"/>
</dbReference>
<sequence>MNDNVSRTISINTQPMIPIQLTIEGLYSYQERQTIDFTNLIDAGLFGIFGAVGSGKSSILEAITYALYGETERLNARDKRTYNMMNLKSNRSYIEFDFINHENKKFRITRDFKRNSKRFDDVKSPTVVFSELKDEVWMPLNHTNAEELLGLSYANFKRTIIIPQGQFKEFIELGAKDRTQMMKEIFNLHRFDMQDKVAVLAKKNQSDVDQLQGKLSGFEEVSEDYIKELENQFVELEKVAGQHQIEYAEANENFQKLKALKSDFESLKQKKIDFENLSEQKVLIDERKNQLYKYELIFNAFNQLLIDQSKVQKEILQKNSTIEAEQKQLILIENQFAEVSKQLNDLQPTFDSLPIKRKEEAELEFIVQILFFSEEIKALKFRTEKGLAKVEEVKEKEISIEKEIKSLEKEIKSLTENKIDSTTLMEVGNWFNQNQNIQQSITKQEQKVADFQKQIEVFTEELAKQNININSFETDFNSRFEELETKKIAYEKQKNEIEVRQKISEYAHNLHDGKPCPLCGSEDHPHIVEVEDVTNQLSDVSKLILEVVSDQEKLRKLQQNVQTINSKKQLIEEQLKTEKNLLTDLVNQLKFQQELFVWKDFDSKDFAKYEERKNASLAIEKSIVKKNNLLIQQRELLEKERENLEKFAKALEQFKLDEAQKASQIQQNKEHLKVLKFEEFESETAEIVQNKLEKLQISNHKIEQDFTRLTQNLNDLNPKLASQKTSIASLQKQIVDLNNELKDYSKQIENALIQNQFESLEIVHQTLNLNLNISQVRQELEDFRVRFETLKSSIKELEEKLKSISFDDEVYQIQEEKLKTITSQLKEAVEAVTKLKTAIEILKESFEAKKDLLTEMDKLQKRAANLSTLKNMFNAAGFVQYVSSIYLKQLCENANIRFHRMTRNQLSLQINENNDFEIVDYLNEGRARSVKTLSGGQAFQVSLSLALALAESVQSNSKADRNFFFIDEGFGTQDAEAVNIVFETLNHLHKENRIVGIISHVEELKERIPMSLNIVKDEEKGSKISIV</sequence>
<dbReference type="Gene3D" id="3.40.50.300">
    <property type="entry name" value="P-loop containing nucleotide triphosphate hydrolases"/>
    <property type="match status" value="2"/>
</dbReference>
<dbReference type="PANTHER" id="PTHR32114">
    <property type="entry name" value="ABC TRANSPORTER ABCH.3"/>
    <property type="match status" value="1"/>
</dbReference>
<dbReference type="InterPro" id="IPR038729">
    <property type="entry name" value="Rad50/SbcC_AAA"/>
</dbReference>
<feature type="domain" description="Rad50/SbcC-type AAA" evidence="2">
    <location>
        <begin position="20"/>
        <end position="270"/>
    </location>
</feature>
<comment type="caution">
    <text evidence="3">The sequence shown here is derived from an EMBL/GenBank/DDBJ whole genome shotgun (WGS) entry which is preliminary data.</text>
</comment>
<feature type="coiled-coil region" evidence="1">
    <location>
        <begin position="780"/>
        <end position="869"/>
    </location>
</feature>
<feature type="coiled-coil region" evidence="1">
    <location>
        <begin position="685"/>
        <end position="754"/>
    </location>
</feature>
<dbReference type="Pfam" id="PF13476">
    <property type="entry name" value="AAA_23"/>
    <property type="match status" value="1"/>
</dbReference>
<protein>
    <submittedName>
        <fullName evidence="3">SMC family ATPase</fullName>
    </submittedName>
</protein>
<evidence type="ECO:0000259" key="2">
    <source>
        <dbReference type="Pfam" id="PF13476"/>
    </source>
</evidence>
<dbReference type="PANTHER" id="PTHR32114:SF2">
    <property type="entry name" value="ABC TRANSPORTER ABCH.3"/>
    <property type="match status" value="1"/>
</dbReference>
<evidence type="ECO:0000256" key="1">
    <source>
        <dbReference type="SAM" id="Coils"/>
    </source>
</evidence>
<feature type="coiled-coil region" evidence="1">
    <location>
        <begin position="226"/>
        <end position="277"/>
    </location>
</feature>
<dbReference type="OrthoDB" id="9795626at2"/>
<dbReference type="AlphaFoldDB" id="A0A3L9M3L3"/>
<dbReference type="Proteomes" id="UP000275348">
    <property type="component" value="Unassembled WGS sequence"/>
</dbReference>
<feature type="coiled-coil region" evidence="1">
    <location>
        <begin position="627"/>
        <end position="657"/>
    </location>
</feature>
<dbReference type="Pfam" id="PF13558">
    <property type="entry name" value="SbcC_Walker_B"/>
    <property type="match status" value="1"/>
</dbReference>
<dbReference type="EMBL" id="RDOJ01000016">
    <property type="protein sequence ID" value="RLZ07767.1"/>
    <property type="molecule type" value="Genomic_DNA"/>
</dbReference>
<evidence type="ECO:0000313" key="3">
    <source>
        <dbReference type="EMBL" id="RLZ07767.1"/>
    </source>
</evidence>
<accession>A0A3L9M3L3</accession>
<dbReference type="InterPro" id="IPR027417">
    <property type="entry name" value="P-loop_NTPase"/>
</dbReference>
<evidence type="ECO:0000313" key="4">
    <source>
        <dbReference type="Proteomes" id="UP000275348"/>
    </source>
</evidence>
<organism evidence="3 4">
    <name type="scientific">Faecalibacter macacae</name>
    <dbReference type="NCBI Taxonomy" id="1859289"/>
    <lineage>
        <taxon>Bacteria</taxon>
        <taxon>Pseudomonadati</taxon>
        <taxon>Bacteroidota</taxon>
        <taxon>Flavobacteriia</taxon>
        <taxon>Flavobacteriales</taxon>
        <taxon>Weeksellaceae</taxon>
        <taxon>Faecalibacter</taxon>
    </lineage>
</organism>
<dbReference type="Gene3D" id="1.20.1170.10">
    <property type="match status" value="1"/>
</dbReference>
<feature type="coiled-coil region" evidence="1">
    <location>
        <begin position="540"/>
        <end position="588"/>
    </location>
</feature>
<name>A0A3L9M3L3_9FLAO</name>